<evidence type="ECO:0000313" key="2">
    <source>
        <dbReference type="EMBL" id="SUZ60250.1"/>
    </source>
</evidence>
<feature type="region of interest" description="Disordered" evidence="1">
    <location>
        <begin position="78"/>
        <end position="101"/>
    </location>
</feature>
<dbReference type="EMBL" id="UINC01000730">
    <property type="protein sequence ID" value="SUZ60250.1"/>
    <property type="molecule type" value="Genomic_DNA"/>
</dbReference>
<organism evidence="2">
    <name type="scientific">marine metagenome</name>
    <dbReference type="NCBI Taxonomy" id="408172"/>
    <lineage>
        <taxon>unclassified sequences</taxon>
        <taxon>metagenomes</taxon>
        <taxon>ecological metagenomes</taxon>
    </lineage>
</organism>
<gene>
    <name evidence="2" type="ORF">METZ01_LOCUS13104</name>
</gene>
<proteinExistence type="predicted"/>
<evidence type="ECO:0000256" key="1">
    <source>
        <dbReference type="SAM" id="MobiDB-lite"/>
    </source>
</evidence>
<reference evidence="2" key="1">
    <citation type="submission" date="2018-05" db="EMBL/GenBank/DDBJ databases">
        <authorList>
            <person name="Lanie J.A."/>
            <person name="Ng W.-L."/>
            <person name="Kazmierczak K.M."/>
            <person name="Andrzejewski T.M."/>
            <person name="Davidsen T.M."/>
            <person name="Wayne K.J."/>
            <person name="Tettelin H."/>
            <person name="Glass J.I."/>
            <person name="Rusch D."/>
            <person name="Podicherti R."/>
            <person name="Tsui H.-C.T."/>
            <person name="Winkler M.E."/>
        </authorList>
    </citation>
    <scope>NUCLEOTIDE SEQUENCE</scope>
</reference>
<dbReference type="AlphaFoldDB" id="A0A381P079"/>
<protein>
    <submittedName>
        <fullName evidence="2">Uncharacterized protein</fullName>
    </submittedName>
</protein>
<sequence>VRNPNTEGCEEDAGGNNRYSCWEVNISPRVGNVVLRASVDVTDCPKKCDCGTDGARRGRGAQDRSIKVNECWDHDVRATNAGNSCHHSADRGKQGAQEATG</sequence>
<accession>A0A381P079</accession>
<name>A0A381P079_9ZZZZ</name>
<feature type="non-terminal residue" evidence="2">
    <location>
        <position position="1"/>
    </location>
</feature>